<dbReference type="EMBL" id="FOZP01000002">
    <property type="protein sequence ID" value="SFS42685.1"/>
    <property type="molecule type" value="Genomic_DNA"/>
</dbReference>
<keyword evidence="3" id="KW-1185">Reference proteome</keyword>
<evidence type="ECO:0000313" key="2">
    <source>
        <dbReference type="EMBL" id="SFS42685.1"/>
    </source>
</evidence>
<keyword evidence="1" id="KW-1133">Transmembrane helix</keyword>
<sequence length="200" mass="23599">MILKASVITNYVSLALMSTFTLMAVANNQISVFYIVYLFWFDEILRTVSKFVFYIFKKQFIQNQLVFISNIKSKFFLLFVYFVFIVIFFGFIIDWKNQDLILINFEVLLFQSSMFNFTLITFIVRELFLFFKNEYETVSGNILLSKGIIVLHISIIIGMLIWGFLPKNFYENSNSNMLSAIVIVPFLLLKLFFEIKTSKN</sequence>
<feature type="transmembrane region" description="Helical" evidence="1">
    <location>
        <begin position="32"/>
        <end position="55"/>
    </location>
</feature>
<dbReference type="OrthoDB" id="795933at2"/>
<protein>
    <submittedName>
        <fullName evidence="2">Uncharacterized protein</fullName>
    </submittedName>
</protein>
<evidence type="ECO:0000313" key="3">
    <source>
        <dbReference type="Proteomes" id="UP000199312"/>
    </source>
</evidence>
<dbReference type="Proteomes" id="UP000199312">
    <property type="component" value="Unassembled WGS sequence"/>
</dbReference>
<keyword evidence="1" id="KW-0472">Membrane</keyword>
<feature type="transmembrane region" description="Helical" evidence="1">
    <location>
        <begin position="7"/>
        <end position="26"/>
    </location>
</feature>
<keyword evidence="1" id="KW-0812">Transmembrane</keyword>
<proteinExistence type="predicted"/>
<feature type="transmembrane region" description="Helical" evidence="1">
    <location>
        <begin position="75"/>
        <end position="93"/>
    </location>
</feature>
<feature type="transmembrane region" description="Helical" evidence="1">
    <location>
        <begin position="143"/>
        <end position="165"/>
    </location>
</feature>
<dbReference type="AlphaFoldDB" id="A0A1I6PRM3"/>
<reference evidence="3" key="1">
    <citation type="submission" date="2016-10" db="EMBL/GenBank/DDBJ databases">
        <authorList>
            <person name="Varghese N."/>
            <person name="Submissions S."/>
        </authorList>
    </citation>
    <scope>NUCLEOTIDE SEQUENCE [LARGE SCALE GENOMIC DNA]</scope>
    <source>
        <strain evidence="3">DSM 24450</strain>
    </source>
</reference>
<feature type="transmembrane region" description="Helical" evidence="1">
    <location>
        <begin position="113"/>
        <end position="131"/>
    </location>
</feature>
<gene>
    <name evidence="2" type="ORF">SAMN04488006_1287</name>
</gene>
<dbReference type="RefSeq" id="WP_090223887.1">
    <property type="nucleotide sequence ID" value="NZ_FOZP01000002.1"/>
</dbReference>
<feature type="transmembrane region" description="Helical" evidence="1">
    <location>
        <begin position="177"/>
        <end position="193"/>
    </location>
</feature>
<name>A0A1I6PRM3_9FLAO</name>
<organism evidence="2 3">
    <name type="scientific">Lutibacter maritimus</name>
    <dbReference type="NCBI Taxonomy" id="593133"/>
    <lineage>
        <taxon>Bacteria</taxon>
        <taxon>Pseudomonadati</taxon>
        <taxon>Bacteroidota</taxon>
        <taxon>Flavobacteriia</taxon>
        <taxon>Flavobacteriales</taxon>
        <taxon>Flavobacteriaceae</taxon>
        <taxon>Lutibacter</taxon>
    </lineage>
</organism>
<accession>A0A1I6PRM3</accession>
<evidence type="ECO:0000256" key="1">
    <source>
        <dbReference type="SAM" id="Phobius"/>
    </source>
</evidence>
<dbReference type="STRING" id="593133.SAMN04488006_1287"/>